<dbReference type="OrthoDB" id="10473468at2759"/>
<sequence length="71" mass="7547">FQANMQTLAQLALQSGQDISGALPVMRQSNGAWQSTLSDVQTLAAHPSLSSLQTGLDCTPVFDAWQVATDQ</sequence>
<feature type="non-terminal residue" evidence="1">
    <location>
        <position position="1"/>
    </location>
</feature>
<feature type="non-terminal residue" evidence="1">
    <location>
        <position position="71"/>
    </location>
</feature>
<keyword evidence="2" id="KW-1185">Reference proteome</keyword>
<evidence type="ECO:0000313" key="1">
    <source>
        <dbReference type="EMBL" id="CAE7306194.1"/>
    </source>
</evidence>
<reference evidence="1" key="1">
    <citation type="submission" date="2021-02" db="EMBL/GenBank/DDBJ databases">
        <authorList>
            <person name="Dougan E. K."/>
            <person name="Rhodes N."/>
            <person name="Thang M."/>
            <person name="Chan C."/>
        </authorList>
    </citation>
    <scope>NUCLEOTIDE SEQUENCE</scope>
</reference>
<dbReference type="AlphaFoldDB" id="A0A812NCA3"/>
<protein>
    <submittedName>
        <fullName evidence="1">Ank3 protein</fullName>
    </submittedName>
</protein>
<accession>A0A812NCA3</accession>
<comment type="caution">
    <text evidence="1">The sequence shown here is derived from an EMBL/GenBank/DDBJ whole genome shotgun (WGS) entry which is preliminary data.</text>
</comment>
<evidence type="ECO:0000313" key="2">
    <source>
        <dbReference type="Proteomes" id="UP000649617"/>
    </source>
</evidence>
<gene>
    <name evidence="1" type="primary">Ank3</name>
    <name evidence="1" type="ORF">SPIL2461_LOCUS6928</name>
</gene>
<organism evidence="1 2">
    <name type="scientific">Symbiodinium pilosum</name>
    <name type="common">Dinoflagellate</name>
    <dbReference type="NCBI Taxonomy" id="2952"/>
    <lineage>
        <taxon>Eukaryota</taxon>
        <taxon>Sar</taxon>
        <taxon>Alveolata</taxon>
        <taxon>Dinophyceae</taxon>
        <taxon>Suessiales</taxon>
        <taxon>Symbiodiniaceae</taxon>
        <taxon>Symbiodinium</taxon>
    </lineage>
</organism>
<dbReference type="EMBL" id="CAJNIZ010010791">
    <property type="protein sequence ID" value="CAE7306194.1"/>
    <property type="molecule type" value="Genomic_DNA"/>
</dbReference>
<proteinExistence type="predicted"/>
<name>A0A812NCA3_SYMPI</name>
<dbReference type="Proteomes" id="UP000649617">
    <property type="component" value="Unassembled WGS sequence"/>
</dbReference>